<evidence type="ECO:0000256" key="1">
    <source>
        <dbReference type="SAM" id="MobiDB-lite"/>
    </source>
</evidence>
<dbReference type="AlphaFoldDB" id="A0A183CX66"/>
<dbReference type="WBParaSite" id="GPUH_0000105701-mRNA-1">
    <property type="protein sequence ID" value="GPUH_0000105701-mRNA-1"/>
    <property type="gene ID" value="GPUH_0000105701"/>
</dbReference>
<evidence type="ECO:0000313" key="4">
    <source>
        <dbReference type="WBParaSite" id="GPUH_0000105701-mRNA-1"/>
    </source>
</evidence>
<reference evidence="4" key="1">
    <citation type="submission" date="2016-06" db="UniProtKB">
        <authorList>
            <consortium name="WormBaseParasite"/>
        </authorList>
    </citation>
    <scope>IDENTIFICATION</scope>
</reference>
<accession>A0A183CX66</accession>
<protein>
    <submittedName>
        <fullName evidence="4">OCRE domain-containing protein</fullName>
    </submittedName>
</protein>
<gene>
    <name evidence="2" type="ORF">GPUH_LOCUS1057</name>
</gene>
<evidence type="ECO:0000313" key="3">
    <source>
        <dbReference type="Proteomes" id="UP000271098"/>
    </source>
</evidence>
<sequence>MAELKHKTPEIAYEKEKASEHQNEKDECSKLTTHDTACEKKPESKQQIAKSECAAAPVLTEKTYQESRDSVTAEVNGEMSYETATYPNYWGNGDDEAGSYYQFDAKKYMDSLTDKYAGELYLLCYAAALVQLLQCLA</sequence>
<dbReference type="Proteomes" id="UP000271098">
    <property type="component" value="Unassembled WGS sequence"/>
</dbReference>
<proteinExistence type="predicted"/>
<dbReference type="EMBL" id="UYRT01001162">
    <property type="protein sequence ID" value="VDK29297.1"/>
    <property type="molecule type" value="Genomic_DNA"/>
</dbReference>
<feature type="region of interest" description="Disordered" evidence="1">
    <location>
        <begin position="1"/>
        <end position="44"/>
    </location>
</feature>
<organism evidence="4">
    <name type="scientific">Gongylonema pulchrum</name>
    <dbReference type="NCBI Taxonomy" id="637853"/>
    <lineage>
        <taxon>Eukaryota</taxon>
        <taxon>Metazoa</taxon>
        <taxon>Ecdysozoa</taxon>
        <taxon>Nematoda</taxon>
        <taxon>Chromadorea</taxon>
        <taxon>Rhabditida</taxon>
        <taxon>Spirurina</taxon>
        <taxon>Spiruromorpha</taxon>
        <taxon>Spiruroidea</taxon>
        <taxon>Gongylonematidae</taxon>
        <taxon>Gongylonema</taxon>
    </lineage>
</organism>
<keyword evidence="3" id="KW-1185">Reference proteome</keyword>
<name>A0A183CX66_9BILA</name>
<reference evidence="2 3" key="2">
    <citation type="submission" date="2018-11" db="EMBL/GenBank/DDBJ databases">
        <authorList>
            <consortium name="Pathogen Informatics"/>
        </authorList>
    </citation>
    <scope>NUCLEOTIDE SEQUENCE [LARGE SCALE GENOMIC DNA]</scope>
</reference>
<evidence type="ECO:0000313" key="2">
    <source>
        <dbReference type="EMBL" id="VDK29297.1"/>
    </source>
</evidence>